<proteinExistence type="inferred from homology"/>
<evidence type="ECO:0000313" key="4">
    <source>
        <dbReference type="Ensembl" id="ENSGACP00000039868.1"/>
    </source>
</evidence>
<reference evidence="4" key="3">
    <citation type="submission" date="2025-09" db="UniProtKB">
        <authorList>
            <consortium name="Ensembl"/>
        </authorList>
    </citation>
    <scope>IDENTIFICATION</scope>
</reference>
<dbReference type="GO" id="GO:0006979">
    <property type="term" value="P:response to oxidative stress"/>
    <property type="evidence" value="ECO:0007669"/>
    <property type="project" value="InterPro"/>
</dbReference>
<organism evidence="4 5">
    <name type="scientific">Gasterosteus aculeatus aculeatus</name>
    <name type="common">three-spined stickleback</name>
    <dbReference type="NCBI Taxonomy" id="481459"/>
    <lineage>
        <taxon>Eukaryota</taxon>
        <taxon>Metazoa</taxon>
        <taxon>Chordata</taxon>
        <taxon>Craniata</taxon>
        <taxon>Vertebrata</taxon>
        <taxon>Euteleostomi</taxon>
        <taxon>Actinopterygii</taxon>
        <taxon>Neopterygii</taxon>
        <taxon>Teleostei</taxon>
        <taxon>Neoteleostei</taxon>
        <taxon>Acanthomorphata</taxon>
        <taxon>Eupercaria</taxon>
        <taxon>Perciformes</taxon>
        <taxon>Cottioidei</taxon>
        <taxon>Gasterosteales</taxon>
        <taxon>Gasterosteidae</taxon>
        <taxon>Gasterosteus</taxon>
    </lineage>
</organism>
<evidence type="ECO:0000256" key="2">
    <source>
        <dbReference type="ARBA" id="ARBA00022559"/>
    </source>
</evidence>
<comment type="similarity">
    <text evidence="1">Belongs to the glutathione peroxidase family.</text>
</comment>
<dbReference type="GeneTree" id="ENSGT01120000278152"/>
<sequence>MCGGKFLSSMARMAAKFYDLSAKLLTGETFNFSSLQGKVVLIENVASL</sequence>
<accession>A0AAQ4PPG1</accession>
<keyword evidence="5" id="KW-1185">Reference proteome</keyword>
<dbReference type="PROSITE" id="PS51355">
    <property type="entry name" value="GLUTATHIONE_PEROXID_3"/>
    <property type="match status" value="1"/>
</dbReference>
<protein>
    <submittedName>
        <fullName evidence="4">Uncharacterized protein</fullName>
    </submittedName>
</protein>
<dbReference type="Gene3D" id="3.40.30.10">
    <property type="entry name" value="Glutaredoxin"/>
    <property type="match status" value="1"/>
</dbReference>
<dbReference type="AlphaFoldDB" id="A0AAQ4PPG1"/>
<dbReference type="InterPro" id="IPR000889">
    <property type="entry name" value="Glutathione_peroxidase"/>
</dbReference>
<reference evidence="4" key="2">
    <citation type="submission" date="2025-08" db="UniProtKB">
        <authorList>
            <consortium name="Ensembl"/>
        </authorList>
    </citation>
    <scope>IDENTIFICATION</scope>
</reference>
<keyword evidence="2" id="KW-0575">Peroxidase</keyword>
<keyword evidence="3" id="KW-0560">Oxidoreductase</keyword>
<evidence type="ECO:0000256" key="1">
    <source>
        <dbReference type="ARBA" id="ARBA00006926"/>
    </source>
</evidence>
<dbReference type="Ensembl" id="ENSGACT00000061711.1">
    <property type="protein sequence ID" value="ENSGACP00000039868.1"/>
    <property type="gene ID" value="ENSGACG00000025665.1"/>
</dbReference>
<dbReference type="GO" id="GO:0004601">
    <property type="term" value="F:peroxidase activity"/>
    <property type="evidence" value="ECO:0007669"/>
    <property type="project" value="UniProtKB-KW"/>
</dbReference>
<dbReference type="SUPFAM" id="SSF52833">
    <property type="entry name" value="Thioredoxin-like"/>
    <property type="match status" value="1"/>
</dbReference>
<dbReference type="Proteomes" id="UP000007635">
    <property type="component" value="Chromosome XVII"/>
</dbReference>
<evidence type="ECO:0000313" key="5">
    <source>
        <dbReference type="Proteomes" id="UP000007635"/>
    </source>
</evidence>
<reference evidence="4 5" key="1">
    <citation type="journal article" date="2021" name="G3 (Bethesda)">
        <title>Improved contiguity of the threespine stickleback genome using long-read sequencing.</title>
        <authorList>
            <person name="Nath S."/>
            <person name="Shaw D.E."/>
            <person name="White M.A."/>
        </authorList>
    </citation>
    <scope>NUCLEOTIDE SEQUENCE [LARGE SCALE GENOMIC DNA]</scope>
    <source>
        <strain evidence="4 5">Lake Benthic</strain>
    </source>
</reference>
<dbReference type="Pfam" id="PF00255">
    <property type="entry name" value="GSHPx"/>
    <property type="match status" value="1"/>
</dbReference>
<name>A0AAQ4PPG1_GASAC</name>
<evidence type="ECO:0000256" key="3">
    <source>
        <dbReference type="ARBA" id="ARBA00023002"/>
    </source>
</evidence>
<dbReference type="InterPro" id="IPR036249">
    <property type="entry name" value="Thioredoxin-like_sf"/>
</dbReference>